<dbReference type="OrthoDB" id="2015146at2759"/>
<dbReference type="OMA" id="SGHLPPY"/>
<evidence type="ECO:0000256" key="1">
    <source>
        <dbReference type="SAM" id="Phobius"/>
    </source>
</evidence>
<name>A4RXF2_OSTLU</name>
<feature type="transmembrane region" description="Helical" evidence="1">
    <location>
        <begin position="125"/>
        <end position="145"/>
    </location>
</feature>
<dbReference type="PANTHER" id="PTHR35283">
    <property type="entry name" value="T12C22.21 PROTEIN"/>
    <property type="match status" value="1"/>
</dbReference>
<dbReference type="RefSeq" id="XP_001417739.1">
    <property type="nucleotide sequence ID" value="XM_001417702.1"/>
</dbReference>
<reference evidence="2 3" key="1">
    <citation type="journal article" date="2007" name="Proc. Natl. Acad. Sci. U.S.A.">
        <title>The tiny eukaryote Ostreococcus provides genomic insights into the paradox of plankton speciation.</title>
        <authorList>
            <person name="Palenik B."/>
            <person name="Grimwood J."/>
            <person name="Aerts A."/>
            <person name="Rouze P."/>
            <person name="Salamov A."/>
            <person name="Putnam N."/>
            <person name="Dupont C."/>
            <person name="Jorgensen R."/>
            <person name="Derelle E."/>
            <person name="Rombauts S."/>
            <person name="Zhou K."/>
            <person name="Otillar R."/>
            <person name="Merchant S.S."/>
            <person name="Podell S."/>
            <person name="Gaasterland T."/>
            <person name="Napoli C."/>
            <person name="Gendler K."/>
            <person name="Manuell A."/>
            <person name="Tai V."/>
            <person name="Vallon O."/>
            <person name="Piganeau G."/>
            <person name="Jancek S."/>
            <person name="Heijde M."/>
            <person name="Jabbari K."/>
            <person name="Bowler C."/>
            <person name="Lohr M."/>
            <person name="Robbens S."/>
            <person name="Werner G."/>
            <person name="Dubchak I."/>
            <person name="Pazour G.J."/>
            <person name="Ren Q."/>
            <person name="Paulsen I."/>
            <person name="Delwiche C."/>
            <person name="Schmutz J."/>
            <person name="Rokhsar D."/>
            <person name="Van de Peer Y."/>
            <person name="Moreau H."/>
            <person name="Grigoriev I.V."/>
        </authorList>
    </citation>
    <scope>NUCLEOTIDE SEQUENCE [LARGE SCALE GENOMIC DNA]</scope>
    <source>
        <strain evidence="2 3">CCE9901</strain>
    </source>
</reference>
<dbReference type="Pfam" id="PF11255">
    <property type="entry name" value="DUF3054"/>
    <property type="match status" value="1"/>
</dbReference>
<accession>A4RXF2</accession>
<dbReference type="InterPro" id="IPR021414">
    <property type="entry name" value="DUF3054"/>
</dbReference>
<dbReference type="HOGENOM" id="CLU_089113_1_1_1"/>
<protein>
    <submittedName>
        <fullName evidence="2">Uncharacterized protein</fullName>
    </submittedName>
</protein>
<keyword evidence="1" id="KW-0812">Transmembrane</keyword>
<dbReference type="eggNOG" id="ENOG502QPMJ">
    <property type="taxonomic scope" value="Eukaryota"/>
</dbReference>
<evidence type="ECO:0000313" key="2">
    <source>
        <dbReference type="EMBL" id="ABO96032.1"/>
    </source>
</evidence>
<proteinExistence type="predicted"/>
<organism evidence="2 3">
    <name type="scientific">Ostreococcus lucimarinus (strain CCE9901)</name>
    <dbReference type="NCBI Taxonomy" id="436017"/>
    <lineage>
        <taxon>Eukaryota</taxon>
        <taxon>Viridiplantae</taxon>
        <taxon>Chlorophyta</taxon>
        <taxon>Mamiellophyceae</taxon>
        <taxon>Mamiellales</taxon>
        <taxon>Bathycoccaceae</taxon>
        <taxon>Ostreococcus</taxon>
    </lineage>
</organism>
<keyword evidence="1" id="KW-1133">Transmembrane helix</keyword>
<dbReference type="PANTHER" id="PTHR35283:SF3">
    <property type="entry name" value="T12C22.21 PROTEIN"/>
    <property type="match status" value="1"/>
</dbReference>
<dbReference type="AlphaFoldDB" id="A4RXF2"/>
<dbReference type="GeneID" id="5001923"/>
<sequence length="176" mass="18366">MNVKVIPLEETRFQGVANAAKAETAAERNYRIAQLVVGDCAALLAFAAIGRGNHGEGMYAADVAATAAPFALGWFGAMKIGDSFGKDARGSDGMKAAVSAGKTWAVAGPVGLALRALGKGAAPPAPFVVVSLTFAGAFLIGWRYWFANSKSDSGRGNKQGNPLEFMNLLFGLVKRW</sequence>
<dbReference type="Gramene" id="ABO96032">
    <property type="protein sequence ID" value="ABO96032"/>
    <property type="gene ID" value="OSTLU_15399"/>
</dbReference>
<evidence type="ECO:0000313" key="3">
    <source>
        <dbReference type="Proteomes" id="UP000001568"/>
    </source>
</evidence>
<keyword evidence="3" id="KW-1185">Reference proteome</keyword>
<keyword evidence="1" id="KW-0472">Membrane</keyword>
<dbReference type="EMBL" id="CP000585">
    <property type="protein sequence ID" value="ABO96032.1"/>
    <property type="molecule type" value="Genomic_DNA"/>
</dbReference>
<gene>
    <name evidence="2" type="ORF">OSTLU_15399</name>
</gene>
<dbReference type="Proteomes" id="UP000001568">
    <property type="component" value="Chromosome 5"/>
</dbReference>
<dbReference type="KEGG" id="olu:OSTLU_15399"/>